<comment type="caution">
    <text evidence="1">The sequence shown here is derived from an EMBL/GenBank/DDBJ whole genome shotgun (WGS) entry which is preliminary data.</text>
</comment>
<reference evidence="1" key="1">
    <citation type="journal article" date="2021" name="Environ. Microbiol.">
        <title>Gene family expansions and transcriptome signatures uncover fungal adaptations to wood decay.</title>
        <authorList>
            <person name="Hage H."/>
            <person name="Miyauchi S."/>
            <person name="Viragh M."/>
            <person name="Drula E."/>
            <person name="Min B."/>
            <person name="Chaduli D."/>
            <person name="Navarro D."/>
            <person name="Favel A."/>
            <person name="Norest M."/>
            <person name="Lesage-Meessen L."/>
            <person name="Balint B."/>
            <person name="Merenyi Z."/>
            <person name="de Eugenio L."/>
            <person name="Morin E."/>
            <person name="Martinez A.T."/>
            <person name="Baldrian P."/>
            <person name="Stursova M."/>
            <person name="Martinez M.J."/>
            <person name="Novotny C."/>
            <person name="Magnuson J.K."/>
            <person name="Spatafora J.W."/>
            <person name="Maurice S."/>
            <person name="Pangilinan J."/>
            <person name="Andreopoulos W."/>
            <person name="LaButti K."/>
            <person name="Hundley H."/>
            <person name="Na H."/>
            <person name="Kuo A."/>
            <person name="Barry K."/>
            <person name="Lipzen A."/>
            <person name="Henrissat B."/>
            <person name="Riley R."/>
            <person name="Ahrendt S."/>
            <person name="Nagy L.G."/>
            <person name="Grigoriev I.V."/>
            <person name="Martin F."/>
            <person name="Rosso M.N."/>
        </authorList>
    </citation>
    <scope>NUCLEOTIDE SEQUENCE</scope>
    <source>
        <strain evidence="1">CBS 384.51</strain>
    </source>
</reference>
<evidence type="ECO:0000313" key="2">
    <source>
        <dbReference type="Proteomes" id="UP001055072"/>
    </source>
</evidence>
<accession>A0ACB8UL24</accession>
<protein>
    <submittedName>
        <fullName evidence="1">Galactose-binding domain-like protein</fullName>
    </submittedName>
</protein>
<proteinExistence type="predicted"/>
<organism evidence="1 2">
    <name type="scientific">Irpex rosettiformis</name>
    <dbReference type="NCBI Taxonomy" id="378272"/>
    <lineage>
        <taxon>Eukaryota</taxon>
        <taxon>Fungi</taxon>
        <taxon>Dikarya</taxon>
        <taxon>Basidiomycota</taxon>
        <taxon>Agaricomycotina</taxon>
        <taxon>Agaricomycetes</taxon>
        <taxon>Polyporales</taxon>
        <taxon>Irpicaceae</taxon>
        <taxon>Irpex</taxon>
    </lineage>
</organism>
<gene>
    <name evidence="1" type="ORF">BDY19DRAFT_981909</name>
</gene>
<evidence type="ECO:0000313" key="1">
    <source>
        <dbReference type="EMBL" id="KAI0094405.1"/>
    </source>
</evidence>
<dbReference type="EMBL" id="MU274900">
    <property type="protein sequence ID" value="KAI0094405.1"/>
    <property type="molecule type" value="Genomic_DNA"/>
</dbReference>
<keyword evidence="2" id="KW-1185">Reference proteome</keyword>
<dbReference type="Proteomes" id="UP001055072">
    <property type="component" value="Unassembled WGS sequence"/>
</dbReference>
<name>A0ACB8UL24_9APHY</name>
<sequence length="148" mass="16697">MGELVQLLSQETKIKVSSTLDKSVGKKHLTDGSPESCWTSQQGTPQFIQLSFDTAIIPKRIMLTFQGGFVGRICSIDIQRSGNEEHSKAKWERWTQVFPEDINRKQTFELPGETVAQGVLGLKLIFEESSDFFGRITVYDLQLLGQML</sequence>